<dbReference type="SUPFAM" id="SSF52540">
    <property type="entry name" value="P-loop containing nucleoside triphosphate hydrolases"/>
    <property type="match status" value="1"/>
</dbReference>
<protein>
    <recommendedName>
        <fullName evidence="3">Nuclease SbcCD subunit C</fullName>
    </recommendedName>
</protein>
<evidence type="ECO:0000256" key="2">
    <source>
        <dbReference type="ARBA" id="ARBA00011322"/>
    </source>
</evidence>
<comment type="subunit">
    <text evidence="2">Heterodimer of SbcC and SbcD.</text>
</comment>
<dbReference type="RefSeq" id="WP_313496447.1">
    <property type="nucleotide sequence ID" value="NZ_CP134879.1"/>
</dbReference>
<evidence type="ECO:0000256" key="4">
    <source>
        <dbReference type="SAM" id="Coils"/>
    </source>
</evidence>
<comment type="similarity">
    <text evidence="1">Belongs to the SMC family. SbcC subfamily.</text>
</comment>
<gene>
    <name evidence="6" type="ORF">RN606_08955</name>
</gene>
<feature type="coiled-coil region" evidence="4">
    <location>
        <begin position="273"/>
        <end position="300"/>
    </location>
</feature>
<organism evidence="6 7">
    <name type="scientific">Demequina capsici</name>
    <dbReference type="NCBI Taxonomy" id="3075620"/>
    <lineage>
        <taxon>Bacteria</taxon>
        <taxon>Bacillati</taxon>
        <taxon>Actinomycetota</taxon>
        <taxon>Actinomycetes</taxon>
        <taxon>Micrococcales</taxon>
        <taxon>Demequinaceae</taxon>
        <taxon>Demequina</taxon>
    </lineage>
</organism>
<dbReference type="Gene3D" id="3.40.50.300">
    <property type="entry name" value="P-loop containing nucleotide triphosphate hydrolases"/>
    <property type="match status" value="2"/>
</dbReference>
<dbReference type="PANTHER" id="PTHR32114">
    <property type="entry name" value="ABC TRANSPORTER ABCH.3"/>
    <property type="match status" value="1"/>
</dbReference>
<name>A0AA96F3U6_9MICO</name>
<reference evidence="6 7" key="1">
    <citation type="submission" date="2023-09" db="EMBL/GenBank/DDBJ databases">
        <title>Demequina sp. a novel bacteria isolated from Capsicum annuum.</title>
        <authorList>
            <person name="Humaira Z."/>
            <person name="Lee J."/>
            <person name="Cho D."/>
        </authorList>
    </citation>
    <scope>NUCLEOTIDE SEQUENCE [LARGE SCALE GENOMIC DNA]</scope>
    <source>
        <strain evidence="6 7">OYTSA14</strain>
    </source>
</reference>
<keyword evidence="7" id="KW-1185">Reference proteome</keyword>
<accession>A0AA96F3U6</accession>
<dbReference type="GO" id="GO:0016887">
    <property type="term" value="F:ATP hydrolysis activity"/>
    <property type="evidence" value="ECO:0007669"/>
    <property type="project" value="InterPro"/>
</dbReference>
<evidence type="ECO:0000256" key="1">
    <source>
        <dbReference type="ARBA" id="ARBA00006930"/>
    </source>
</evidence>
<dbReference type="Pfam" id="PF13476">
    <property type="entry name" value="AAA_23"/>
    <property type="match status" value="1"/>
</dbReference>
<dbReference type="InterPro" id="IPR027417">
    <property type="entry name" value="P-loop_NTPase"/>
</dbReference>
<evidence type="ECO:0000256" key="3">
    <source>
        <dbReference type="ARBA" id="ARBA00013368"/>
    </source>
</evidence>
<proteinExistence type="inferred from homology"/>
<evidence type="ECO:0000313" key="7">
    <source>
        <dbReference type="Proteomes" id="UP001304125"/>
    </source>
</evidence>
<evidence type="ECO:0000259" key="5">
    <source>
        <dbReference type="Pfam" id="PF13476"/>
    </source>
</evidence>
<dbReference type="GO" id="GO:0006302">
    <property type="term" value="P:double-strand break repair"/>
    <property type="evidence" value="ECO:0007669"/>
    <property type="project" value="InterPro"/>
</dbReference>
<dbReference type="PANTHER" id="PTHR32114:SF2">
    <property type="entry name" value="ABC TRANSPORTER ABCH.3"/>
    <property type="match status" value="1"/>
</dbReference>
<dbReference type="Proteomes" id="UP001304125">
    <property type="component" value="Chromosome"/>
</dbReference>
<dbReference type="EMBL" id="CP134879">
    <property type="protein sequence ID" value="WNM23496.1"/>
    <property type="molecule type" value="Genomic_DNA"/>
</dbReference>
<dbReference type="Pfam" id="PF13558">
    <property type="entry name" value="SbcC_Walker_B"/>
    <property type="match status" value="1"/>
</dbReference>
<dbReference type="AlphaFoldDB" id="A0AA96F3U6"/>
<keyword evidence="4" id="KW-0175">Coiled coil</keyword>
<sequence length="995" mass="103841">MRILSLELEGFGPFLARQRVDFTRFDAEGLFVISGRTGAGKSTLLDAICFALYDKVPRYDGADKPVRSHFCSEDDLTEVALEYELHGIRYRIVRSPAFERTKRRGGGTTTEKASAALYVLGDGAPVPLATMPREVAEQVATTVPLTGEQFLQVILLAQGRFAEFLKADTAERRSLLRSLFGTQRFEDLEAYLRDLARAAVARVESADAALDAIAGQAAALVGLDVPTSVGRAAFFAEQLQLLEAASQSAAEARVAATEAAQVASDALSTARSDEDARRRLAQARATLEALEADAAAHAVREGRLTEARRAVPVAGPRRIATAAESALAQAQAFLTRARDLASADPALGLAWSDGQLTEADEAALQARATVLRTGRAELKAPLEAELSLARLEQEAQAATDKVAHVREAQAAARAQLEALPGMERALREQLDTVSALAARVEDLATAVQRADATVTARARVAALEEQAPTVAAADARAAADHASASAEYSAQVQRRLLSQAAHLADALVDGEPCPVCGAHDHPSPAAPTDDHVTDEQVDAAYERMQATSALAERAREARLDLDGRVASARGQAGDGTPDDAKEALEAARAAHAEAVAAAGERTRLQAELAGLETQRAALAEALTAHEQAITAAERDGAAARSRLGSAQELATQRPDGYDSVAAYATALDAAITLIDGLIAATDAAADAAAEAGSARAALHEALESSGFASAEQAAGAELSAAELAALEGSVEEHRAALASASGVVAELAARPLPAEPADLTSLEAAAAQAGTARDSAVETATTAAGRAQQLAGLAGEHARLGASTQAARDERDVILALADSVEGKAPNDRRLRLESFVLASKLERIVAAANARLETMSSGQYRLEHDDSAQYRNKETGLALRVADAHTGRSRDTRSLSGGETFLASLSLALGLAETVSSEAGGIQLDTLFIDEGFGSLDEDTLEVAMSTLEDLRDQGRTVGLISHVEAMKDAIPAKLEVVKAADGSSSIRMQVSTG</sequence>
<dbReference type="InterPro" id="IPR038729">
    <property type="entry name" value="Rad50/SbcC_AAA"/>
</dbReference>
<feature type="coiled-coil region" evidence="4">
    <location>
        <begin position="601"/>
        <end position="635"/>
    </location>
</feature>
<feature type="domain" description="Rad50/SbcC-type AAA" evidence="5">
    <location>
        <begin position="5"/>
        <end position="187"/>
    </location>
</feature>
<evidence type="ECO:0000313" key="6">
    <source>
        <dbReference type="EMBL" id="WNM23496.1"/>
    </source>
</evidence>